<keyword evidence="8" id="KW-1133">Transmembrane helix</keyword>
<evidence type="ECO:0000256" key="2">
    <source>
        <dbReference type="ARBA" id="ARBA00022519"/>
    </source>
</evidence>
<keyword evidence="4" id="KW-0808">Transferase</keyword>
<dbReference type="RefSeq" id="WP_209145181.1">
    <property type="nucleotide sequence ID" value="NZ_JAGHKO010000024.1"/>
</dbReference>
<evidence type="ECO:0000256" key="6">
    <source>
        <dbReference type="ARBA" id="ARBA00022960"/>
    </source>
</evidence>
<dbReference type="InterPro" id="IPR001264">
    <property type="entry name" value="Glyco_trans_51"/>
</dbReference>
<evidence type="ECO:0000313" key="13">
    <source>
        <dbReference type="Proteomes" id="UP000677244"/>
    </source>
</evidence>
<keyword evidence="5" id="KW-0812">Transmembrane</keyword>
<keyword evidence="2" id="KW-0997">Cell inner membrane</keyword>
<dbReference type="EMBL" id="JAGHKO010000024">
    <property type="protein sequence ID" value="MBO9205531.1"/>
    <property type="molecule type" value="Genomic_DNA"/>
</dbReference>
<sequence>MIHQAFAAKLGRVLKMRVGIRSIEWRLPLKIVINELTLYKQQWVIRIDHLELQFSPLAFLKGQLPFAAVYIGKVSCMRAPADHKEILAEPTENNALSLDWLLRCFRLLCQFPDRLFKYLPRTLHIEQIDLSANLFGEPLEWQLHDLQLHDNAYTLCISARGIKMPACHLQGQIDKKAMLITVQHEGSNNPGSSCSVEIPGKNMFIQARELHLQVNKTAPDGLTVYFSVKNCRLNCPVVASREIDFSVFALQLHCRYHAGSFAVEDNSVIQFNEINCQLSASCNSGGDNTFQSCLVIRETQVSDFLRSFPYFTCRQLYQFSFTGRIPAIHIHFSFDPHAPFDYQFSIRAELKDRLQITRVPDNWPDINQPFTHHIYEHNELIRSLTLCPSNRYYRTIDTIPYLLASIIVHAEDENFYSHYGVDEIFVGYALIENLMKRKFSRGGSTITMQLVKNLFLDHNKTIYRKLEELFITLLLENVFRIPKSKLLEIYLNIIEFAPGIYGICEAADYYFSKQPEALTLNECIVLTYIIPRPKYFLDAVNCSSLQLKHNLKKHFRSMVDKLVLKGVIGQKDEKMLQQDVYIKGRVLSLEDA</sequence>
<comment type="caution">
    <text evidence="12">The sequence shown here is derived from an EMBL/GenBank/DDBJ whole genome shotgun (WGS) entry which is preliminary data.</text>
</comment>
<dbReference type="Proteomes" id="UP000677244">
    <property type="component" value="Unassembled WGS sequence"/>
</dbReference>
<keyword evidence="3" id="KW-0328">Glycosyltransferase</keyword>
<evidence type="ECO:0000256" key="7">
    <source>
        <dbReference type="ARBA" id="ARBA00022984"/>
    </source>
</evidence>
<evidence type="ECO:0000259" key="11">
    <source>
        <dbReference type="Pfam" id="PF00912"/>
    </source>
</evidence>
<dbReference type="Gene3D" id="1.10.3810.10">
    <property type="entry name" value="Biosynthetic peptidoglycan transglycosylase-like"/>
    <property type="match status" value="1"/>
</dbReference>
<dbReference type="SUPFAM" id="SSF53955">
    <property type="entry name" value="Lysozyme-like"/>
    <property type="match status" value="1"/>
</dbReference>
<reference evidence="12 13" key="1">
    <citation type="submission" date="2021-03" db="EMBL/GenBank/DDBJ databases">
        <title>Assistant Professor.</title>
        <authorList>
            <person name="Huq M.A."/>
        </authorList>
    </citation>
    <scope>NUCLEOTIDE SEQUENCE [LARGE SCALE GENOMIC DNA]</scope>
    <source>
        <strain evidence="12 13">MAH-29</strain>
    </source>
</reference>
<dbReference type="Pfam" id="PF00912">
    <property type="entry name" value="Transgly"/>
    <property type="match status" value="1"/>
</dbReference>
<name>A0ABS3Z5V2_9BACT</name>
<dbReference type="PANTHER" id="PTHR30400:SF0">
    <property type="entry name" value="BIOSYNTHETIC PEPTIDOGLYCAN TRANSGLYCOSYLASE"/>
    <property type="match status" value="1"/>
</dbReference>
<dbReference type="InterPro" id="IPR023346">
    <property type="entry name" value="Lysozyme-like_dom_sf"/>
</dbReference>
<dbReference type="PANTHER" id="PTHR30400">
    <property type="entry name" value="MONOFUNCTIONAL BIOSYNTHETIC PEPTIDOGLYCAN TRANSGLYCOSYLASE"/>
    <property type="match status" value="1"/>
</dbReference>
<keyword evidence="6" id="KW-0133">Cell shape</keyword>
<evidence type="ECO:0000256" key="8">
    <source>
        <dbReference type="ARBA" id="ARBA00022989"/>
    </source>
</evidence>
<evidence type="ECO:0000256" key="9">
    <source>
        <dbReference type="ARBA" id="ARBA00023136"/>
    </source>
</evidence>
<evidence type="ECO:0000313" key="12">
    <source>
        <dbReference type="EMBL" id="MBO9205531.1"/>
    </source>
</evidence>
<evidence type="ECO:0000256" key="5">
    <source>
        <dbReference type="ARBA" id="ARBA00022692"/>
    </source>
</evidence>
<accession>A0ABS3Z5V2</accession>
<evidence type="ECO:0000256" key="10">
    <source>
        <dbReference type="ARBA" id="ARBA00023316"/>
    </source>
</evidence>
<gene>
    <name evidence="12" type="ORF">J7I42_34895</name>
</gene>
<protein>
    <submittedName>
        <fullName evidence="12">Transglycosylase domain-containing protein</fullName>
    </submittedName>
</protein>
<evidence type="ECO:0000256" key="3">
    <source>
        <dbReference type="ARBA" id="ARBA00022676"/>
    </source>
</evidence>
<keyword evidence="13" id="KW-1185">Reference proteome</keyword>
<feature type="domain" description="Glycosyl transferase family 51" evidence="11">
    <location>
        <begin position="387"/>
        <end position="541"/>
    </location>
</feature>
<keyword evidence="10" id="KW-0961">Cell wall biogenesis/degradation</keyword>
<organism evidence="12 13">
    <name type="scientific">Niastella soli</name>
    <dbReference type="NCBI Taxonomy" id="2821487"/>
    <lineage>
        <taxon>Bacteria</taxon>
        <taxon>Pseudomonadati</taxon>
        <taxon>Bacteroidota</taxon>
        <taxon>Chitinophagia</taxon>
        <taxon>Chitinophagales</taxon>
        <taxon>Chitinophagaceae</taxon>
        <taxon>Niastella</taxon>
    </lineage>
</organism>
<dbReference type="InterPro" id="IPR011812">
    <property type="entry name" value="Pep_trsgly"/>
</dbReference>
<evidence type="ECO:0000256" key="4">
    <source>
        <dbReference type="ARBA" id="ARBA00022679"/>
    </source>
</evidence>
<dbReference type="InterPro" id="IPR036950">
    <property type="entry name" value="PBP_transglycosylase"/>
</dbReference>
<keyword evidence="7" id="KW-0573">Peptidoglycan synthesis</keyword>
<keyword evidence="1" id="KW-1003">Cell membrane</keyword>
<keyword evidence="9" id="KW-0472">Membrane</keyword>
<evidence type="ECO:0000256" key="1">
    <source>
        <dbReference type="ARBA" id="ARBA00022475"/>
    </source>
</evidence>
<proteinExistence type="predicted"/>